<comment type="caution">
    <text evidence="2">The sequence shown here is derived from an EMBL/GenBank/DDBJ whole genome shotgun (WGS) entry which is preliminary data.</text>
</comment>
<proteinExistence type="predicted"/>
<accession>A0ABP8TZD5</accession>
<evidence type="ECO:0000313" key="3">
    <source>
        <dbReference type="Proteomes" id="UP001500212"/>
    </source>
</evidence>
<evidence type="ECO:0000256" key="1">
    <source>
        <dbReference type="SAM" id="MobiDB-lite"/>
    </source>
</evidence>
<keyword evidence="3" id="KW-1185">Reference proteome</keyword>
<protein>
    <submittedName>
        <fullName evidence="2">Uncharacterized protein</fullName>
    </submittedName>
</protein>
<reference evidence="3" key="1">
    <citation type="journal article" date="2019" name="Int. J. Syst. Evol. Microbiol.">
        <title>The Global Catalogue of Microorganisms (GCM) 10K type strain sequencing project: providing services to taxonomists for standard genome sequencing and annotation.</title>
        <authorList>
            <consortium name="The Broad Institute Genomics Platform"/>
            <consortium name="The Broad Institute Genome Sequencing Center for Infectious Disease"/>
            <person name="Wu L."/>
            <person name="Ma J."/>
        </authorList>
    </citation>
    <scope>NUCLEOTIDE SEQUENCE [LARGE SCALE GENOMIC DNA]</scope>
    <source>
        <strain evidence="3">JCM 17938</strain>
    </source>
</reference>
<sequence length="64" mass="6776">MAEASPRGEGRVRGSGLGCEHGDTITGNVRELVSQHPDAQSPHAMDPMCGMAAAQSEILRERLC</sequence>
<feature type="compositionally biased region" description="Basic and acidic residues" evidence="1">
    <location>
        <begin position="1"/>
        <end position="12"/>
    </location>
</feature>
<name>A0ABP8TZD5_9ACTN</name>
<evidence type="ECO:0000313" key="2">
    <source>
        <dbReference type="EMBL" id="GAA4617372.1"/>
    </source>
</evidence>
<feature type="region of interest" description="Disordered" evidence="1">
    <location>
        <begin position="1"/>
        <end position="24"/>
    </location>
</feature>
<dbReference type="EMBL" id="BAABHJ010000039">
    <property type="protein sequence ID" value="GAA4617372.1"/>
    <property type="molecule type" value="Genomic_DNA"/>
</dbReference>
<organism evidence="2 3">
    <name type="scientific">Actinoallomurus liliacearum</name>
    <dbReference type="NCBI Taxonomy" id="1080073"/>
    <lineage>
        <taxon>Bacteria</taxon>
        <taxon>Bacillati</taxon>
        <taxon>Actinomycetota</taxon>
        <taxon>Actinomycetes</taxon>
        <taxon>Streptosporangiales</taxon>
        <taxon>Thermomonosporaceae</taxon>
        <taxon>Actinoallomurus</taxon>
    </lineage>
</organism>
<dbReference type="Proteomes" id="UP001500212">
    <property type="component" value="Unassembled WGS sequence"/>
</dbReference>
<gene>
    <name evidence="2" type="ORF">GCM10023195_77550</name>
</gene>